<evidence type="ECO:0000313" key="4">
    <source>
        <dbReference type="EMBL" id="MCP2258254.1"/>
    </source>
</evidence>
<dbReference type="SUPFAM" id="SSF51735">
    <property type="entry name" value="NAD(P)-binding Rossmann-fold domains"/>
    <property type="match status" value="1"/>
</dbReference>
<dbReference type="SUPFAM" id="SSF55347">
    <property type="entry name" value="Glyceraldehyde-3-phosphate dehydrogenase-like, C-terminal domain"/>
    <property type="match status" value="1"/>
</dbReference>
<dbReference type="Pfam" id="PF02894">
    <property type="entry name" value="GFO_IDH_MocA_C"/>
    <property type="match status" value="1"/>
</dbReference>
<dbReference type="Gene3D" id="3.30.360.10">
    <property type="entry name" value="Dihydrodipicolinate Reductase, domain 2"/>
    <property type="match status" value="1"/>
</dbReference>
<accession>A0ABT1HRW1</accession>
<comment type="similarity">
    <text evidence="1">Belongs to the Gfo/Idh/MocA family.</text>
</comment>
<dbReference type="InterPro" id="IPR051317">
    <property type="entry name" value="Gfo/Idh/MocA_oxidoreduct"/>
</dbReference>
<evidence type="ECO:0000313" key="5">
    <source>
        <dbReference type="Proteomes" id="UP001205311"/>
    </source>
</evidence>
<gene>
    <name evidence="4" type="ORF">LX15_001948</name>
</gene>
<comment type="caution">
    <text evidence="4">The sequence shown here is derived from an EMBL/GenBank/DDBJ whole genome shotgun (WGS) entry which is preliminary data.</text>
</comment>
<dbReference type="PANTHER" id="PTHR43708:SF8">
    <property type="entry name" value="OXIDOREDUCTASE"/>
    <property type="match status" value="1"/>
</dbReference>
<dbReference type="InterPro" id="IPR036291">
    <property type="entry name" value="NAD(P)-bd_dom_sf"/>
</dbReference>
<proteinExistence type="inferred from homology"/>
<dbReference type="RefSeq" id="WP_253669183.1">
    <property type="nucleotide sequence ID" value="NZ_JAMTCP010000007.1"/>
</dbReference>
<evidence type="ECO:0000259" key="3">
    <source>
        <dbReference type="Pfam" id="PF02894"/>
    </source>
</evidence>
<sequence length="393" mass="42533">MDLRIGIIGYGLRASLVDHAHQPGAGSAVVAVCDPRRERLAAAAERYGADTVLATTLDELLAADLDAVFVLSPDHLHEEHALAALRAGVAVYLEKPLAITTEGGDRILAEAHASGAKLYVGHNMRHMPVIQTMRELVVAGEIGEVKAVWCRHFVGHGGDFYFKDWHAERSRSTGLLLQKGAHDIDVIHWLAGGYTRRVNAMGGLTVYGGISDRHDGSGYLDGHDWDRYERNWPPTAQTGLNPVIDVEDLSMVTMALDNGVFATYQQCHYTPDYWRNYTVIGTEGRLENFGDGTGARVEVWNRRHRGYAAQADRTVAVGEAQGGHGGADPRIVAEFLRFVRDGGRTLTSPVAAREAVATGCAATESLRSGGAPVDVPVLDADLVSYFDGGQRRG</sequence>
<feature type="domain" description="Gfo/Idh/MocA-like oxidoreductase N-terminal" evidence="2">
    <location>
        <begin position="3"/>
        <end position="122"/>
    </location>
</feature>
<reference evidence="4 5" key="1">
    <citation type="submission" date="2022-06" db="EMBL/GenBank/DDBJ databases">
        <title>Genomic Encyclopedia of Archaeal and Bacterial Type Strains, Phase II (KMG-II): from individual species to whole genera.</title>
        <authorList>
            <person name="Goeker M."/>
        </authorList>
    </citation>
    <scope>NUCLEOTIDE SEQUENCE [LARGE SCALE GENOMIC DNA]</scope>
    <source>
        <strain evidence="4 5">DSM 40477</strain>
    </source>
</reference>
<organism evidence="4 5">
    <name type="scientific">Streptoalloteichus tenebrarius (strain ATCC 17920 / DSM 40477 / JCM 4838 / CBS 697.72 / NBRC 16177 / NCIMB 11028 / NRRL B-12390 / A12253. 1 / ISP 5477)</name>
    <name type="common">Streptomyces tenebrarius</name>
    <dbReference type="NCBI Taxonomy" id="1933"/>
    <lineage>
        <taxon>Bacteria</taxon>
        <taxon>Bacillati</taxon>
        <taxon>Actinomycetota</taxon>
        <taxon>Actinomycetes</taxon>
        <taxon>Pseudonocardiales</taxon>
        <taxon>Pseudonocardiaceae</taxon>
        <taxon>Streptoalloteichus</taxon>
    </lineage>
</organism>
<dbReference type="Pfam" id="PF01408">
    <property type="entry name" value="GFO_IDH_MocA"/>
    <property type="match status" value="1"/>
</dbReference>
<protein>
    <submittedName>
        <fullName evidence="4">Dehydrogenase</fullName>
    </submittedName>
</protein>
<evidence type="ECO:0000256" key="1">
    <source>
        <dbReference type="ARBA" id="ARBA00010928"/>
    </source>
</evidence>
<dbReference type="InterPro" id="IPR004104">
    <property type="entry name" value="Gfo/Idh/MocA-like_OxRdtase_C"/>
</dbReference>
<dbReference type="PANTHER" id="PTHR43708">
    <property type="entry name" value="CONSERVED EXPRESSED OXIDOREDUCTASE (EUROFUNG)"/>
    <property type="match status" value="1"/>
</dbReference>
<feature type="domain" description="Gfo/Idh/MocA-like oxidoreductase C-terminal" evidence="3">
    <location>
        <begin position="134"/>
        <end position="374"/>
    </location>
</feature>
<dbReference type="InterPro" id="IPR000683">
    <property type="entry name" value="Gfo/Idh/MocA-like_OxRdtase_N"/>
</dbReference>
<keyword evidence="5" id="KW-1185">Reference proteome</keyword>
<evidence type="ECO:0000259" key="2">
    <source>
        <dbReference type="Pfam" id="PF01408"/>
    </source>
</evidence>
<dbReference type="EMBL" id="JAMTCP010000007">
    <property type="protein sequence ID" value="MCP2258254.1"/>
    <property type="molecule type" value="Genomic_DNA"/>
</dbReference>
<dbReference type="Proteomes" id="UP001205311">
    <property type="component" value="Unassembled WGS sequence"/>
</dbReference>
<dbReference type="Gene3D" id="3.40.50.720">
    <property type="entry name" value="NAD(P)-binding Rossmann-like Domain"/>
    <property type="match status" value="1"/>
</dbReference>
<name>A0ABT1HRW1_STRSD</name>